<dbReference type="SUPFAM" id="SSF51621">
    <property type="entry name" value="Phosphoenolpyruvate/pyruvate domain"/>
    <property type="match status" value="1"/>
</dbReference>
<dbReference type="PANTHER" id="PTHR32308">
    <property type="entry name" value="LYASE BETA SUBUNIT, PUTATIVE (AFU_ORTHOLOGUE AFUA_4G13030)-RELATED"/>
    <property type="match status" value="1"/>
</dbReference>
<dbReference type="InterPro" id="IPR005000">
    <property type="entry name" value="Aldolase/citrate-lyase_domain"/>
</dbReference>
<comment type="caution">
    <text evidence="7">The sequence shown here is derived from an EMBL/GenBank/DDBJ whole genome shotgun (WGS) entry which is preliminary data.</text>
</comment>
<dbReference type="PANTHER" id="PTHR32308:SF0">
    <property type="entry name" value="HPCH_HPAI ALDOLASE_CITRATE LYASE DOMAIN-CONTAINING PROTEIN"/>
    <property type="match status" value="1"/>
</dbReference>
<evidence type="ECO:0000313" key="8">
    <source>
        <dbReference type="Proteomes" id="UP000193387"/>
    </source>
</evidence>
<dbReference type="GO" id="GO:0003824">
    <property type="term" value="F:catalytic activity"/>
    <property type="evidence" value="ECO:0007669"/>
    <property type="project" value="InterPro"/>
</dbReference>
<evidence type="ECO:0000256" key="4">
    <source>
        <dbReference type="PIRSR" id="PIRSR015582-1"/>
    </source>
</evidence>
<sequence>MALAAFRSWLYVPGDRPDRFPKAASAGADVVVCDLEDAVPSAKKADARTAVRRWLKTHRAAVRVNAADTAWHDEDIAAIAGTPGLSTLVLPKAQHRDQIARLSTRLGCRTPVVPLVETAEGIVNASDIAAGPNVATLAFGSLDYALDLGLHGRRDEDVFLFPRSVLVLACRVAGLAAPIDGVTAAITDTEAVRRDSNRAAALGFGGKQCIHPNQVGAVNTAFTPSAGAIDHAQRIVDAARAAHGSAVQLDGQMIDKPRIEQAYRVLAAAAGMAGRSQNKLSEKETAS</sequence>
<dbReference type="Pfam" id="PF03328">
    <property type="entry name" value="HpcH_HpaI"/>
    <property type="match status" value="1"/>
</dbReference>
<dbReference type="InterPro" id="IPR040442">
    <property type="entry name" value="Pyrv_kinase-like_dom_sf"/>
</dbReference>
<feature type="domain" description="HpcH/HpaI aldolase/citrate lyase" evidence="6">
    <location>
        <begin position="7"/>
        <end position="212"/>
    </location>
</feature>
<dbReference type="EMBL" id="LQPR01000084">
    <property type="protein sequence ID" value="ORW64072.1"/>
    <property type="molecule type" value="Genomic_DNA"/>
</dbReference>
<dbReference type="PIRSF" id="PIRSF015582">
    <property type="entry name" value="Cit_lyase_B"/>
    <property type="match status" value="1"/>
</dbReference>
<feature type="binding site" evidence="4">
    <location>
        <position position="63"/>
    </location>
    <ligand>
        <name>substrate</name>
    </ligand>
</feature>
<proteinExistence type="predicted"/>
<evidence type="ECO:0000256" key="2">
    <source>
        <dbReference type="ARBA" id="ARBA00022723"/>
    </source>
</evidence>
<reference evidence="7 8" key="1">
    <citation type="submission" date="2016-01" db="EMBL/GenBank/DDBJ databases">
        <title>The new phylogeny of the genus Mycobacterium.</title>
        <authorList>
            <person name="Tarcisio F."/>
            <person name="Conor M."/>
            <person name="Antonella G."/>
            <person name="Elisabetta G."/>
            <person name="Giulia F.S."/>
            <person name="Sara T."/>
            <person name="Anna F."/>
            <person name="Clotilde B."/>
            <person name="Roberto B."/>
            <person name="Veronica D.S."/>
            <person name="Fabio R."/>
            <person name="Monica P."/>
            <person name="Olivier J."/>
            <person name="Enrico T."/>
            <person name="Nicola S."/>
        </authorList>
    </citation>
    <scope>NUCLEOTIDE SEQUENCE [LARGE SCALE GENOMIC DNA]</scope>
    <source>
        <strain evidence="7 8">DSM 44616</strain>
    </source>
</reference>
<dbReference type="InterPro" id="IPR015813">
    <property type="entry name" value="Pyrv/PenolPyrv_kinase-like_dom"/>
</dbReference>
<comment type="cofactor">
    <cofactor evidence="1">
        <name>Mg(2+)</name>
        <dbReference type="ChEBI" id="CHEBI:18420"/>
    </cofactor>
</comment>
<feature type="binding site" evidence="4">
    <location>
        <position position="117"/>
    </location>
    <ligand>
        <name>substrate</name>
    </ligand>
</feature>
<evidence type="ECO:0000256" key="5">
    <source>
        <dbReference type="PIRSR" id="PIRSR015582-2"/>
    </source>
</evidence>
<evidence type="ECO:0000256" key="3">
    <source>
        <dbReference type="ARBA" id="ARBA00022842"/>
    </source>
</evidence>
<dbReference type="Gene3D" id="3.20.20.60">
    <property type="entry name" value="Phosphoenolpyruvate-binding domains"/>
    <property type="match status" value="1"/>
</dbReference>
<dbReference type="Proteomes" id="UP000193387">
    <property type="component" value="Unassembled WGS sequence"/>
</dbReference>
<dbReference type="AlphaFoldDB" id="A0AAJ3NK47"/>
<keyword evidence="3 5" id="KW-0460">Magnesium</keyword>
<dbReference type="RefSeq" id="WP_085258473.1">
    <property type="nucleotide sequence ID" value="NZ_AP022573.1"/>
</dbReference>
<accession>A0AAJ3NK47</accession>
<dbReference type="GO" id="GO:0000287">
    <property type="term" value="F:magnesium ion binding"/>
    <property type="evidence" value="ECO:0007669"/>
    <property type="project" value="TreeGrafter"/>
</dbReference>
<keyword evidence="2 5" id="KW-0479">Metal-binding</keyword>
<evidence type="ECO:0000313" key="7">
    <source>
        <dbReference type="EMBL" id="ORW64072.1"/>
    </source>
</evidence>
<dbReference type="InterPro" id="IPR011206">
    <property type="entry name" value="Citrate_lyase_beta/mcl1/mcl2"/>
</dbReference>
<feature type="binding site" evidence="5">
    <location>
        <position position="143"/>
    </location>
    <ligand>
        <name>Mg(2+)</name>
        <dbReference type="ChEBI" id="CHEBI:18420"/>
    </ligand>
</feature>
<evidence type="ECO:0000256" key="1">
    <source>
        <dbReference type="ARBA" id="ARBA00001946"/>
    </source>
</evidence>
<keyword evidence="8" id="KW-1185">Reference proteome</keyword>
<organism evidence="7 8">
    <name type="scientific">Mycobacterium saskatchewanense</name>
    <dbReference type="NCBI Taxonomy" id="220927"/>
    <lineage>
        <taxon>Bacteria</taxon>
        <taxon>Bacillati</taxon>
        <taxon>Actinomycetota</taxon>
        <taxon>Actinomycetes</taxon>
        <taxon>Mycobacteriales</taxon>
        <taxon>Mycobacteriaceae</taxon>
        <taxon>Mycobacterium</taxon>
        <taxon>Mycobacterium simiae complex</taxon>
    </lineage>
</organism>
<name>A0AAJ3NK47_9MYCO</name>
<feature type="binding site" evidence="5">
    <location>
        <position position="117"/>
    </location>
    <ligand>
        <name>Mg(2+)</name>
        <dbReference type="ChEBI" id="CHEBI:18420"/>
    </ligand>
</feature>
<protein>
    <recommendedName>
        <fullName evidence="6">HpcH/HpaI aldolase/citrate lyase domain-containing protein</fullName>
    </recommendedName>
</protein>
<evidence type="ECO:0000259" key="6">
    <source>
        <dbReference type="Pfam" id="PF03328"/>
    </source>
</evidence>
<dbReference type="GO" id="GO:0006107">
    <property type="term" value="P:oxaloacetate metabolic process"/>
    <property type="evidence" value="ECO:0007669"/>
    <property type="project" value="TreeGrafter"/>
</dbReference>
<gene>
    <name evidence="7" type="ORF">AWC23_25785</name>
</gene>